<protein>
    <submittedName>
        <fullName evidence="1">DUF1048 domain-containing protein</fullName>
    </submittedName>
</protein>
<comment type="caution">
    <text evidence="1">The sequence shown here is derived from an EMBL/GenBank/DDBJ whole genome shotgun (WGS) entry which is preliminary data.</text>
</comment>
<organism evidence="1 2">
    <name type="scientific">Candidatus Flavonifractor merdipullorum</name>
    <dbReference type="NCBI Taxonomy" id="2838590"/>
    <lineage>
        <taxon>Bacteria</taxon>
        <taxon>Bacillati</taxon>
        <taxon>Bacillota</taxon>
        <taxon>Clostridia</taxon>
        <taxon>Eubacteriales</taxon>
        <taxon>Oscillospiraceae</taxon>
        <taxon>Flavonifractor</taxon>
    </lineage>
</organism>
<dbReference type="Proteomes" id="UP000824192">
    <property type="component" value="Unassembled WGS sequence"/>
</dbReference>
<proteinExistence type="predicted"/>
<gene>
    <name evidence="1" type="ORF">H9868_09760</name>
</gene>
<name>A0A9D1RV91_9FIRM</name>
<accession>A0A9D1RV91</accession>
<evidence type="ECO:0000313" key="1">
    <source>
        <dbReference type="EMBL" id="HIW94804.1"/>
    </source>
</evidence>
<reference evidence="1" key="1">
    <citation type="journal article" date="2021" name="PeerJ">
        <title>Extensive microbial diversity within the chicken gut microbiome revealed by metagenomics and culture.</title>
        <authorList>
            <person name="Gilroy R."/>
            <person name="Ravi A."/>
            <person name="Getino M."/>
            <person name="Pursley I."/>
            <person name="Horton D.L."/>
            <person name="Alikhan N.F."/>
            <person name="Baker D."/>
            <person name="Gharbi K."/>
            <person name="Hall N."/>
            <person name="Watson M."/>
            <person name="Adriaenssens E.M."/>
            <person name="Foster-Nyarko E."/>
            <person name="Jarju S."/>
            <person name="Secka A."/>
            <person name="Antonio M."/>
            <person name="Oren A."/>
            <person name="Chaudhuri R.R."/>
            <person name="La Ragione R."/>
            <person name="Hildebrand F."/>
            <person name="Pallen M.J."/>
        </authorList>
    </citation>
    <scope>NUCLEOTIDE SEQUENCE</scope>
    <source>
        <strain evidence="1">ChiGjej6B6-1540</strain>
    </source>
</reference>
<dbReference type="AlphaFoldDB" id="A0A9D1RV91"/>
<dbReference type="SUPFAM" id="SSF158560">
    <property type="entry name" value="BH3980-like"/>
    <property type="match status" value="1"/>
</dbReference>
<dbReference type="EMBL" id="DXGA01000212">
    <property type="protein sequence ID" value="HIW94804.1"/>
    <property type="molecule type" value="Genomic_DNA"/>
</dbReference>
<reference evidence="1" key="2">
    <citation type="submission" date="2021-04" db="EMBL/GenBank/DDBJ databases">
        <authorList>
            <person name="Gilroy R."/>
        </authorList>
    </citation>
    <scope>NUCLEOTIDE SEQUENCE</scope>
    <source>
        <strain evidence="1">ChiGjej6B6-1540</strain>
    </source>
</reference>
<dbReference type="Gene3D" id="1.10.1900.10">
    <property type="entry name" value="c-terminal domain of poly(a) binding protein"/>
    <property type="match status" value="1"/>
</dbReference>
<evidence type="ECO:0000313" key="2">
    <source>
        <dbReference type="Proteomes" id="UP000824192"/>
    </source>
</evidence>
<sequence>MLERIRTLMEEKGEYRRQLARAAALPERYRQSFEALQQYLWPCAAGDGRDVLEAQGELLDLMEEGAAEGRTLPELMGEDVAGFCDSLLQGRRLWIEDQARKTNRRIAKRRNHT</sequence>
<dbReference type="InterPro" id="IPR008316">
    <property type="entry name" value="UCP029876"/>
</dbReference>
<dbReference type="Pfam" id="PF06304">
    <property type="entry name" value="DUF1048"/>
    <property type="match status" value="1"/>
</dbReference>